<accession>A0A8J0VGY0</accession>
<protein>
    <submittedName>
        <fullName evidence="3">Uncharacterized protein LOC108719090</fullName>
    </submittedName>
</protein>
<proteinExistence type="predicted"/>
<feature type="region of interest" description="Disordered" evidence="1">
    <location>
        <begin position="1"/>
        <end position="41"/>
    </location>
</feature>
<evidence type="ECO:0000313" key="2">
    <source>
        <dbReference type="Proteomes" id="UP000186698"/>
    </source>
</evidence>
<feature type="region of interest" description="Disordered" evidence="1">
    <location>
        <begin position="122"/>
        <end position="166"/>
    </location>
</feature>
<reference evidence="3" key="1">
    <citation type="submission" date="2025-08" db="UniProtKB">
        <authorList>
            <consortium name="RefSeq"/>
        </authorList>
    </citation>
    <scope>IDENTIFICATION</scope>
    <source>
        <strain evidence="3">J_2021</strain>
        <tissue evidence="3">Erythrocytes</tissue>
    </source>
</reference>
<gene>
    <name evidence="3" type="primary">LOC108719090</name>
</gene>
<evidence type="ECO:0000256" key="1">
    <source>
        <dbReference type="SAM" id="MobiDB-lite"/>
    </source>
</evidence>
<dbReference type="GeneID" id="108719090"/>
<feature type="compositionally biased region" description="Basic and acidic residues" evidence="1">
    <location>
        <begin position="215"/>
        <end position="226"/>
    </location>
</feature>
<dbReference type="KEGG" id="xla:108719090"/>
<dbReference type="Proteomes" id="UP000186698">
    <property type="component" value="Chromosome 6L"/>
</dbReference>
<evidence type="ECO:0000313" key="3">
    <source>
        <dbReference type="RefSeq" id="XP_018123192.1"/>
    </source>
</evidence>
<sequence length="226" mass="25584">MSKRRKNETWYYPLNPKRISQNRNEKASGYPHITSRNGNYGNSRNFEMGSLTPYKKTNYGGGANCRARWKQCEGAPVLQTLKKRPVRSHIMGKHRKLKDQSGEVQKTQKHTEAQRLLKQFFMPSDSEKATGVSKMASHPARGSATDSDSESVSKEGKKNMLTGPEDLSTFCQVCGEPDVEEWKQFCQSPSVPDLVRKDSWSLVSSPKNKKKKVKQTPEKKKATTDT</sequence>
<dbReference type="RefSeq" id="XP_018123192.1">
    <property type="nucleotide sequence ID" value="XM_018267703.2"/>
</dbReference>
<keyword evidence="2" id="KW-1185">Reference proteome</keyword>
<organism evidence="2 3">
    <name type="scientific">Xenopus laevis</name>
    <name type="common">African clawed frog</name>
    <dbReference type="NCBI Taxonomy" id="8355"/>
    <lineage>
        <taxon>Eukaryota</taxon>
        <taxon>Metazoa</taxon>
        <taxon>Chordata</taxon>
        <taxon>Craniata</taxon>
        <taxon>Vertebrata</taxon>
        <taxon>Euteleostomi</taxon>
        <taxon>Amphibia</taxon>
        <taxon>Batrachia</taxon>
        <taxon>Anura</taxon>
        <taxon>Pipoidea</taxon>
        <taxon>Pipidae</taxon>
        <taxon>Xenopodinae</taxon>
        <taxon>Xenopus</taxon>
        <taxon>Xenopus</taxon>
    </lineage>
</organism>
<dbReference type="AlphaFoldDB" id="A0A8J0VGY0"/>
<name>A0A8J0VGY0_XENLA</name>
<feature type="region of interest" description="Disordered" evidence="1">
    <location>
        <begin position="196"/>
        <end position="226"/>
    </location>
</feature>